<dbReference type="CDD" id="cd11492">
    <property type="entry name" value="SLC5sbd_NIS-SMVT"/>
    <property type="match status" value="1"/>
</dbReference>
<dbReference type="PROSITE" id="PS50283">
    <property type="entry name" value="NA_SOLUT_SYMP_3"/>
    <property type="match status" value="1"/>
</dbReference>
<dbReference type="GO" id="GO:0015293">
    <property type="term" value="F:symporter activity"/>
    <property type="evidence" value="ECO:0007669"/>
    <property type="project" value="TreeGrafter"/>
</dbReference>
<comment type="caution">
    <text evidence="13">The sequence shown here is derived from an EMBL/GenBank/DDBJ whole genome shotgun (WGS) entry which is preliminary data.</text>
</comment>
<name>A0A8S1C854_9INSE</name>
<evidence type="ECO:0000256" key="4">
    <source>
        <dbReference type="ARBA" id="ARBA00022475"/>
    </source>
</evidence>
<dbReference type="Proteomes" id="UP000494165">
    <property type="component" value="Unassembled WGS sequence"/>
</dbReference>
<feature type="transmembrane region" description="Helical" evidence="12">
    <location>
        <begin position="223"/>
        <end position="248"/>
    </location>
</feature>
<evidence type="ECO:0000256" key="3">
    <source>
        <dbReference type="ARBA" id="ARBA00022448"/>
    </source>
</evidence>
<dbReference type="Pfam" id="PF00474">
    <property type="entry name" value="SSF"/>
    <property type="match status" value="2"/>
</dbReference>
<dbReference type="InterPro" id="IPR038377">
    <property type="entry name" value="Na/Glc_symporter_sf"/>
</dbReference>
<feature type="transmembrane region" description="Helical" evidence="12">
    <location>
        <begin position="269"/>
        <end position="293"/>
    </location>
</feature>
<gene>
    <name evidence="13" type="ORF">CLODIP_2_CD09208</name>
</gene>
<evidence type="ECO:0000313" key="13">
    <source>
        <dbReference type="EMBL" id="CAB3364431.1"/>
    </source>
</evidence>
<dbReference type="GO" id="GO:0006814">
    <property type="term" value="P:sodium ion transport"/>
    <property type="evidence" value="ECO:0007669"/>
    <property type="project" value="UniProtKB-KW"/>
</dbReference>
<feature type="transmembrane region" description="Helical" evidence="12">
    <location>
        <begin position="112"/>
        <end position="133"/>
    </location>
</feature>
<evidence type="ECO:0000256" key="8">
    <source>
        <dbReference type="ARBA" id="ARBA00023065"/>
    </source>
</evidence>
<evidence type="ECO:0000256" key="1">
    <source>
        <dbReference type="ARBA" id="ARBA00004651"/>
    </source>
</evidence>
<dbReference type="PANTHER" id="PTHR42985:SF21">
    <property type="entry name" value="SODIUM-DEPENDENT MULTIVITAMIN TRANSPORTER-LIKE PROTEIN"/>
    <property type="match status" value="1"/>
</dbReference>
<feature type="transmembrane region" description="Helical" evidence="12">
    <location>
        <begin position="139"/>
        <end position="157"/>
    </location>
</feature>
<evidence type="ECO:0000256" key="5">
    <source>
        <dbReference type="ARBA" id="ARBA00022692"/>
    </source>
</evidence>
<comment type="subcellular location">
    <subcellularLocation>
        <location evidence="1">Cell membrane</location>
        <topology evidence="1">Multi-pass membrane protein</topology>
    </subcellularLocation>
</comment>
<evidence type="ECO:0000313" key="14">
    <source>
        <dbReference type="Proteomes" id="UP000494165"/>
    </source>
</evidence>
<keyword evidence="7" id="KW-0915">Sodium</keyword>
<dbReference type="EMBL" id="CADEPI010000016">
    <property type="protein sequence ID" value="CAB3364431.1"/>
    <property type="molecule type" value="Genomic_DNA"/>
</dbReference>
<evidence type="ECO:0000256" key="2">
    <source>
        <dbReference type="ARBA" id="ARBA00006434"/>
    </source>
</evidence>
<comment type="similarity">
    <text evidence="2 11">Belongs to the sodium:solute symporter (SSF) (TC 2.A.21) family.</text>
</comment>
<dbReference type="GO" id="GO:0005886">
    <property type="term" value="C:plasma membrane"/>
    <property type="evidence" value="ECO:0007669"/>
    <property type="project" value="UniProtKB-SubCell"/>
</dbReference>
<feature type="transmembrane region" description="Helical" evidence="12">
    <location>
        <begin position="454"/>
        <end position="473"/>
    </location>
</feature>
<keyword evidence="5 12" id="KW-0812">Transmembrane</keyword>
<feature type="transmembrane region" description="Helical" evidence="12">
    <location>
        <begin position="383"/>
        <end position="404"/>
    </location>
</feature>
<dbReference type="InterPro" id="IPR001734">
    <property type="entry name" value="Na/solute_symporter"/>
</dbReference>
<feature type="transmembrane region" description="Helical" evidence="12">
    <location>
        <begin position="350"/>
        <end position="371"/>
    </location>
</feature>
<feature type="transmembrane region" description="Helical" evidence="12">
    <location>
        <begin position="64"/>
        <end position="83"/>
    </location>
</feature>
<keyword evidence="3" id="KW-0813">Transport</keyword>
<keyword evidence="10" id="KW-0739">Sodium transport</keyword>
<sequence>MLILSTLVGIYFGVSKKQDSAKEYLMGGKSMGMIPVAISCVASFVSGITVLGVPTETYLHGTQYSAAAISFILIGWTTVKFFIPIYSKLEISSSYEYLELRFDSRVRRMCSFMYLMALMFYIPVVVYVAALAFSQVAGIDVYLVTPITCLVCIFYTTMGGMRAVVWTDALQTVVMVAAIIFVMVQGAAKLGGWSSVWEINEIGQSFVQRYLSVPDQKTAVKTVWLFVFGLAVTLLLSVANGLLVYASYSGCDPVLSQRVSKPDQLLPLLVMDVAGHIPGFVGLFVAGVFSAALSSMSTSLNSLSGILVTDFLSGVLSPKLSTGQWLRVITVVVGLICMALVYAVEHLGGILQGILSLNGVTSGPMLGLFLLGMFFPSANSRGALIGSAASLISLTFVVFGAQYAQNTGALVYKALPLSVESCNVTGNSSFLHDYHHGELIEENDGTLIIFKLSFTYYTLLGVLIVVVVGYLASKLSEEEESKRKAINRDLLCPLVHRFLPKEIEQEPTPEKDALMNQPEK</sequence>
<dbReference type="PANTHER" id="PTHR42985">
    <property type="entry name" value="SODIUM-COUPLED MONOCARBOXYLATE TRANSPORTER"/>
    <property type="match status" value="1"/>
</dbReference>
<feature type="transmembrane region" description="Helical" evidence="12">
    <location>
        <begin position="169"/>
        <end position="188"/>
    </location>
</feature>
<evidence type="ECO:0000256" key="11">
    <source>
        <dbReference type="RuleBase" id="RU362091"/>
    </source>
</evidence>
<keyword evidence="6 12" id="KW-1133">Transmembrane helix</keyword>
<protein>
    <recommendedName>
        <fullName evidence="15">Sodium-coupled monocarboxylate transporter 1</fullName>
    </recommendedName>
</protein>
<reference evidence="13 14" key="1">
    <citation type="submission" date="2020-04" db="EMBL/GenBank/DDBJ databases">
        <authorList>
            <person name="Alioto T."/>
            <person name="Alioto T."/>
            <person name="Gomez Garrido J."/>
        </authorList>
    </citation>
    <scope>NUCLEOTIDE SEQUENCE [LARGE SCALE GENOMIC DNA]</scope>
</reference>
<evidence type="ECO:0000256" key="7">
    <source>
        <dbReference type="ARBA" id="ARBA00023053"/>
    </source>
</evidence>
<keyword evidence="14" id="KW-1185">Reference proteome</keyword>
<keyword evidence="4" id="KW-1003">Cell membrane</keyword>
<keyword evidence="9 12" id="KW-0472">Membrane</keyword>
<keyword evidence="8" id="KW-0406">Ion transport</keyword>
<evidence type="ECO:0000256" key="9">
    <source>
        <dbReference type="ARBA" id="ARBA00023136"/>
    </source>
</evidence>
<feature type="transmembrane region" description="Helical" evidence="12">
    <location>
        <begin position="32"/>
        <end position="52"/>
    </location>
</feature>
<dbReference type="OrthoDB" id="6132759at2759"/>
<evidence type="ECO:0008006" key="15">
    <source>
        <dbReference type="Google" id="ProtNLM"/>
    </source>
</evidence>
<accession>A0A8S1C854</accession>
<organism evidence="13 14">
    <name type="scientific">Cloeon dipterum</name>
    <dbReference type="NCBI Taxonomy" id="197152"/>
    <lineage>
        <taxon>Eukaryota</taxon>
        <taxon>Metazoa</taxon>
        <taxon>Ecdysozoa</taxon>
        <taxon>Arthropoda</taxon>
        <taxon>Hexapoda</taxon>
        <taxon>Insecta</taxon>
        <taxon>Pterygota</taxon>
        <taxon>Palaeoptera</taxon>
        <taxon>Ephemeroptera</taxon>
        <taxon>Pisciforma</taxon>
        <taxon>Baetidae</taxon>
        <taxon>Cloeon</taxon>
    </lineage>
</organism>
<dbReference type="InterPro" id="IPR051163">
    <property type="entry name" value="Sodium:Solute_Symporter_SSF"/>
</dbReference>
<dbReference type="Gene3D" id="1.20.1730.10">
    <property type="entry name" value="Sodium/glucose cotransporter"/>
    <property type="match status" value="2"/>
</dbReference>
<dbReference type="AlphaFoldDB" id="A0A8S1C854"/>
<feature type="transmembrane region" description="Helical" evidence="12">
    <location>
        <begin position="325"/>
        <end position="344"/>
    </location>
</feature>
<evidence type="ECO:0000256" key="6">
    <source>
        <dbReference type="ARBA" id="ARBA00022989"/>
    </source>
</evidence>
<evidence type="ECO:0000256" key="12">
    <source>
        <dbReference type="SAM" id="Phobius"/>
    </source>
</evidence>
<evidence type="ECO:0000256" key="10">
    <source>
        <dbReference type="ARBA" id="ARBA00023201"/>
    </source>
</evidence>
<proteinExistence type="inferred from homology"/>